<dbReference type="RefSeq" id="WP_069571055.1">
    <property type="nucleotide sequence ID" value="NZ_CP017157.1"/>
</dbReference>
<organism evidence="1 2">
    <name type="scientific">Streptomyces lydicus</name>
    <dbReference type="NCBI Taxonomy" id="47763"/>
    <lineage>
        <taxon>Bacteria</taxon>
        <taxon>Bacillati</taxon>
        <taxon>Actinomycetota</taxon>
        <taxon>Actinomycetes</taxon>
        <taxon>Kitasatosporales</taxon>
        <taxon>Streptomycetaceae</taxon>
        <taxon>Streptomyces</taxon>
    </lineage>
</organism>
<proteinExistence type="predicted"/>
<dbReference type="Pfam" id="PF11066">
    <property type="entry name" value="DUF2867"/>
    <property type="match status" value="1"/>
</dbReference>
<dbReference type="OrthoDB" id="7067492at2"/>
<evidence type="ECO:0008006" key="3">
    <source>
        <dbReference type="Google" id="ProtNLM"/>
    </source>
</evidence>
<gene>
    <name evidence="1" type="ORF">SL103_24235</name>
</gene>
<dbReference type="InterPro" id="IPR021295">
    <property type="entry name" value="DUF2867"/>
</dbReference>
<dbReference type="Proteomes" id="UP000094094">
    <property type="component" value="Chromosome"/>
</dbReference>
<dbReference type="AlphaFoldDB" id="A0A1D7VQ96"/>
<evidence type="ECO:0000313" key="2">
    <source>
        <dbReference type="Proteomes" id="UP000094094"/>
    </source>
</evidence>
<reference evidence="1 2" key="1">
    <citation type="submission" date="2016-09" db="EMBL/GenBank/DDBJ databases">
        <title>Complete genome sequencing of Streptomyces lydicus 103 and metabolic pathways analysis of antibiotic biosynthesis.</title>
        <authorList>
            <person name="Jia N."/>
            <person name="Ding M.-Z."/>
            <person name="Gao F."/>
            <person name="Yuan Y.-J."/>
        </authorList>
    </citation>
    <scope>NUCLEOTIDE SEQUENCE [LARGE SCALE GENOMIC DNA]</scope>
    <source>
        <strain evidence="1 2">103</strain>
    </source>
</reference>
<dbReference type="SUPFAM" id="SSF55961">
    <property type="entry name" value="Bet v1-like"/>
    <property type="match status" value="1"/>
</dbReference>
<name>A0A1D7VQ96_9ACTN</name>
<dbReference type="EMBL" id="CP017157">
    <property type="protein sequence ID" value="AOP48936.1"/>
    <property type="molecule type" value="Genomic_DNA"/>
</dbReference>
<accession>A0A1D7VQ96</accession>
<dbReference type="KEGG" id="slc:SL103_24235"/>
<protein>
    <recommendedName>
        <fullName evidence="3">DUF2867 domain-containing protein</fullName>
    </recommendedName>
</protein>
<sequence length="298" mass="33059">MRTVRDVHARIVAAPAEAVGALLDRLGGDRDPLFPTPVWPAMRLDRPLGVGADGGHGPVRYRVDAYEPGRRIRFAFTGGQDGWHEVTVRPLTPDSCRVEHLLQSQLPFARSLLWSLLTRAVHGTVVEELFDNLERAATGRAPAAPARRPARVRLLHRLRWARPRAVDLPAAARLAHRAFPRTDFRDAWQMALLPGMPREPEAWEGVLRGASFPVVGRAGGEILLGRDARHLDFRASILVADGTVTLGTVVRLHNTAGRLYFAVVRRVHPVMARLMLRRVHRRMALTAPSAAEREAARA</sequence>
<evidence type="ECO:0000313" key="1">
    <source>
        <dbReference type="EMBL" id="AOP48936.1"/>
    </source>
</evidence>
<keyword evidence="2" id="KW-1185">Reference proteome</keyword>